<dbReference type="PROSITE" id="PS00108">
    <property type="entry name" value="PROTEIN_KINASE_ST"/>
    <property type="match status" value="1"/>
</dbReference>
<evidence type="ECO:0000256" key="4">
    <source>
        <dbReference type="PROSITE-ProRule" id="PRU00191"/>
    </source>
</evidence>
<dbReference type="InterPro" id="IPR051681">
    <property type="entry name" value="Ser/Thr_Kinases-Pseudokinases"/>
</dbReference>
<keyword evidence="4" id="KW-0727">SH2 domain</keyword>
<evidence type="ECO:0000256" key="1">
    <source>
        <dbReference type="ARBA" id="ARBA00022741"/>
    </source>
</evidence>
<dbReference type="InterPro" id="IPR011009">
    <property type="entry name" value="Kinase-like_dom_sf"/>
</dbReference>
<dbReference type="SUPFAM" id="SSF55550">
    <property type="entry name" value="SH2 domain"/>
    <property type="match status" value="1"/>
</dbReference>
<protein>
    <recommendedName>
        <fullName evidence="8">Protein kinase domain-containing protein</fullName>
    </recommendedName>
</protein>
<dbReference type="Gene3D" id="3.30.505.10">
    <property type="entry name" value="SH2 domain"/>
    <property type="match status" value="1"/>
</dbReference>
<name>A0A6B2L1Q4_9EUKA</name>
<evidence type="ECO:0000256" key="2">
    <source>
        <dbReference type="ARBA" id="ARBA00022840"/>
    </source>
</evidence>
<dbReference type="CDD" id="cd00173">
    <property type="entry name" value="SH2"/>
    <property type="match status" value="1"/>
</dbReference>
<evidence type="ECO:0000256" key="3">
    <source>
        <dbReference type="ARBA" id="ARBA00025089"/>
    </source>
</evidence>
<dbReference type="SMART" id="SM00220">
    <property type="entry name" value="S_TKc"/>
    <property type="match status" value="1"/>
</dbReference>
<sequence>MTASVSASVAKGKALGDFQKECMLLSKLDHPNILKFMGACFSPSAKKEEYPYTALLTEFAENGSLADVIYSATGVKLSFNRKMKILEEIVNGMTYLHDRPEPILHLDIKPQNILLDSYFHARIADFGMSRIANPQFMASTLGNFVGGTPLYMAPEVMPRETVSEFMVSSKSDVYSFGILVNEMILEDVPYHDNRELVGEKKKTFEQLIKVVTSGEAPGVNRPTIVKDNHPLNQMVLATWATNPEQRKSFKQFAEEKPWEAASIFYFNAGTPKTDIITKKFEGKAEMPYKDWVNEIADLFNVKPILQVTDDCHTRALNGLLRIGNAASDNISAADSTLFLRWVADVATTDNELTCVIYGTVLEQWFWGKFSGDEAHTLLSNPVNNNKPGNFLVRWDGGWVLSYIAKNEEKKLEVIHEPLDSKIITLKQLRLAVTDKKYQKKAKTPATPHIFDAVRIKEKYITSGDGCYVTSDKKSEYRTKNYVYLM</sequence>
<dbReference type="SUPFAM" id="SSF56112">
    <property type="entry name" value="Protein kinase-like (PK-like)"/>
    <property type="match status" value="1"/>
</dbReference>
<comment type="function">
    <text evidence="3">Required for proper chemotaxis and phagocytosis; proper spatiotemporal control of F-actin levels in chemotaxing cells. Negative regulator of the PI3K (phosphatidylinositol 3 kinase) pathway. Predominantly phosphorylates serines and threonines and tyrosines at a lower level.</text>
</comment>
<dbReference type="Gene3D" id="1.10.510.10">
    <property type="entry name" value="Transferase(Phosphotransferase) domain 1"/>
    <property type="match status" value="1"/>
</dbReference>
<evidence type="ECO:0000259" key="6">
    <source>
        <dbReference type="PROSITE" id="PS50011"/>
    </source>
</evidence>
<dbReference type="GO" id="GO:0005524">
    <property type="term" value="F:ATP binding"/>
    <property type="evidence" value="ECO:0007669"/>
    <property type="project" value="UniProtKB-KW"/>
</dbReference>
<evidence type="ECO:0000259" key="5">
    <source>
        <dbReference type="PROSITE" id="PS50001"/>
    </source>
</evidence>
<organism evidence="7">
    <name type="scientific">Arcella intermedia</name>
    <dbReference type="NCBI Taxonomy" id="1963864"/>
    <lineage>
        <taxon>Eukaryota</taxon>
        <taxon>Amoebozoa</taxon>
        <taxon>Tubulinea</taxon>
        <taxon>Elardia</taxon>
        <taxon>Arcellinida</taxon>
        <taxon>Sphaerothecina</taxon>
        <taxon>Arcellidae</taxon>
        <taxon>Arcella</taxon>
    </lineage>
</organism>
<dbReference type="Pfam" id="PF00069">
    <property type="entry name" value="Pkinase"/>
    <property type="match status" value="1"/>
</dbReference>
<evidence type="ECO:0008006" key="8">
    <source>
        <dbReference type="Google" id="ProtNLM"/>
    </source>
</evidence>
<feature type="domain" description="Protein kinase" evidence="6">
    <location>
        <begin position="1"/>
        <end position="259"/>
    </location>
</feature>
<dbReference type="AlphaFoldDB" id="A0A6B2L1Q4"/>
<reference evidence="7" key="1">
    <citation type="journal article" date="2020" name="J. Eukaryot. Microbiol.">
        <title>De novo Sequencing, Assembly and Annotation of the Transcriptome for the Free-Living Testate Amoeba Arcella intermedia.</title>
        <authorList>
            <person name="Ribeiro G.M."/>
            <person name="Porfirio-Sousa A.L."/>
            <person name="Maurer-Alcala X.X."/>
            <person name="Katz L.A."/>
            <person name="Lahr D.J.G."/>
        </authorList>
    </citation>
    <scope>NUCLEOTIDE SEQUENCE</scope>
</reference>
<dbReference type="InterPro" id="IPR036860">
    <property type="entry name" value="SH2_dom_sf"/>
</dbReference>
<feature type="domain" description="SH2" evidence="5">
    <location>
        <begin position="364"/>
        <end position="393"/>
    </location>
</feature>
<keyword evidence="2" id="KW-0067">ATP-binding</keyword>
<dbReference type="InterPro" id="IPR000719">
    <property type="entry name" value="Prot_kinase_dom"/>
</dbReference>
<evidence type="ECO:0000313" key="7">
    <source>
        <dbReference type="EMBL" id="NDV30866.1"/>
    </source>
</evidence>
<proteinExistence type="predicted"/>
<dbReference type="PROSITE" id="PS50001">
    <property type="entry name" value="SH2"/>
    <property type="match status" value="1"/>
</dbReference>
<dbReference type="InterPro" id="IPR000980">
    <property type="entry name" value="SH2"/>
</dbReference>
<dbReference type="InterPro" id="IPR008271">
    <property type="entry name" value="Ser/Thr_kinase_AS"/>
</dbReference>
<dbReference type="PROSITE" id="PS50011">
    <property type="entry name" value="PROTEIN_KINASE_DOM"/>
    <property type="match status" value="1"/>
</dbReference>
<keyword evidence="1" id="KW-0547">Nucleotide-binding</keyword>
<dbReference type="PANTHER" id="PTHR44329">
    <property type="entry name" value="SERINE/THREONINE-PROTEIN KINASE TNNI3K-RELATED"/>
    <property type="match status" value="1"/>
</dbReference>
<dbReference type="EMBL" id="GIBP01001897">
    <property type="protein sequence ID" value="NDV30866.1"/>
    <property type="molecule type" value="Transcribed_RNA"/>
</dbReference>
<dbReference type="GO" id="GO:0004674">
    <property type="term" value="F:protein serine/threonine kinase activity"/>
    <property type="evidence" value="ECO:0007669"/>
    <property type="project" value="TreeGrafter"/>
</dbReference>
<accession>A0A6B2L1Q4</accession>